<sequence length="692" mass="81159">MSRRDSSSSYCKSRDLCFNESDFLKDSFDVDDFLREHRGKASLEMMRDDLGSYLKTLRMSMIELINEDYEDFVNLSKDLIGLDNAIHAVEVPLCQLMDEILEVKKDLDDTISSINNCLLERKQLTERKRSLSHLTQVITSLEKLKSIIKIDTSEQIQPNYNLDIIERAAMEYNQLQFSMFKCKNELVTNIKEDSEQVGKALMNILNKLFLDCFKRKQLNDLGRCLRIFAGLDKIKEAEDIVRQEVVQPFLNGLITEQSLQKENDTVVYDSVIKFIDLELQILLELTTFSGKTPVIKGYSFMINSLWPELEEKLEKNLPTILFSGNPKLFHSRFVNCKKLIEEIERRCGNKYMVIKFREHKKYQEFFQKWNLLVYFKMRFQEIAGQVESGLNEDKVLTDGVKDVNNFCLKPTVNVMMALEKCWTKEVYLPELAHMFWKLSLQIISRYTYWINQRIDNKKIELFEKGEMDMELSRNSHLDYLVCLFKDTKKVIVDSDSYLTKCKEQIPNNHLIESELSASLGDSIKSLEICLPKISWLIVNVITRKSTVHLSQISQIPRDFRRTNRESPTKPCEYVGSVLSLPIEFYKSKKDFLPEKVLKQWLSQILQSIIQEFSVCVKEVLENDQKIEESIRKLKKVKDSYRYKNSDDYKIHQQLVIDIQSFYDGMKMMNADLKTSEELEDLLDLLKSLHRPS</sequence>
<comment type="subcellular location">
    <subcellularLocation>
        <location evidence="1">Golgi apparatus membrane</location>
        <topology evidence="1">Peripheral membrane protein</topology>
    </subcellularLocation>
</comment>
<comment type="similarity">
    <text evidence="2">Belongs to the COG2 family.</text>
</comment>
<gene>
    <name evidence="11" type="ORF">PYX00_003587</name>
</gene>
<accession>A0AAW2I2B0</accession>
<evidence type="ECO:0000256" key="2">
    <source>
        <dbReference type="ARBA" id="ARBA00007603"/>
    </source>
</evidence>
<name>A0AAW2I2B0_9NEOP</name>
<dbReference type="GO" id="GO:0017119">
    <property type="term" value="C:Golgi transport complex"/>
    <property type="evidence" value="ECO:0007669"/>
    <property type="project" value="TreeGrafter"/>
</dbReference>
<evidence type="ECO:0000256" key="5">
    <source>
        <dbReference type="ARBA" id="ARBA00022927"/>
    </source>
</evidence>
<evidence type="ECO:0000256" key="8">
    <source>
        <dbReference type="ARBA" id="ARBA00031344"/>
    </source>
</evidence>
<evidence type="ECO:0000259" key="10">
    <source>
        <dbReference type="Pfam" id="PF12022"/>
    </source>
</evidence>
<comment type="caution">
    <text evidence="11">The sequence shown here is derived from an EMBL/GenBank/DDBJ whole genome shotgun (WGS) entry which is preliminary data.</text>
</comment>
<evidence type="ECO:0000256" key="3">
    <source>
        <dbReference type="ARBA" id="ARBA00020977"/>
    </source>
</evidence>
<dbReference type="PANTHER" id="PTHR12961:SF0">
    <property type="entry name" value="CONSERVED OLIGOMERIC GOLGI COMPLEX SUBUNIT 2"/>
    <property type="match status" value="1"/>
</dbReference>
<proteinExistence type="inferred from homology"/>
<dbReference type="InterPro" id="IPR024603">
    <property type="entry name" value="COG_complex_COG2_C"/>
</dbReference>
<dbReference type="GO" id="GO:0006891">
    <property type="term" value="P:intra-Golgi vesicle-mediated transport"/>
    <property type="evidence" value="ECO:0007669"/>
    <property type="project" value="TreeGrafter"/>
</dbReference>
<evidence type="ECO:0000256" key="7">
    <source>
        <dbReference type="ARBA" id="ARBA00023136"/>
    </source>
</evidence>
<evidence type="ECO:0000256" key="4">
    <source>
        <dbReference type="ARBA" id="ARBA00022448"/>
    </source>
</evidence>
<dbReference type="InterPro" id="IPR009316">
    <property type="entry name" value="COG2"/>
</dbReference>
<keyword evidence="6" id="KW-0333">Golgi apparatus</keyword>
<dbReference type="AlphaFoldDB" id="A0AAW2I2B0"/>
<feature type="domain" description="Conserved oligomeric Golgi complex subunit 2 N-terminal" evidence="9">
    <location>
        <begin position="16"/>
        <end position="90"/>
    </location>
</feature>
<evidence type="ECO:0000256" key="6">
    <source>
        <dbReference type="ARBA" id="ARBA00023034"/>
    </source>
</evidence>
<dbReference type="GO" id="GO:0007030">
    <property type="term" value="P:Golgi organization"/>
    <property type="evidence" value="ECO:0007669"/>
    <property type="project" value="InterPro"/>
</dbReference>
<dbReference type="GO" id="GO:0015031">
    <property type="term" value="P:protein transport"/>
    <property type="evidence" value="ECO:0007669"/>
    <property type="project" value="UniProtKB-KW"/>
</dbReference>
<keyword evidence="7" id="KW-0472">Membrane</keyword>
<evidence type="ECO:0000259" key="9">
    <source>
        <dbReference type="Pfam" id="PF06148"/>
    </source>
</evidence>
<organism evidence="11">
    <name type="scientific">Menopon gallinae</name>
    <name type="common">poultry shaft louse</name>
    <dbReference type="NCBI Taxonomy" id="328185"/>
    <lineage>
        <taxon>Eukaryota</taxon>
        <taxon>Metazoa</taxon>
        <taxon>Ecdysozoa</taxon>
        <taxon>Arthropoda</taxon>
        <taxon>Hexapoda</taxon>
        <taxon>Insecta</taxon>
        <taxon>Pterygota</taxon>
        <taxon>Neoptera</taxon>
        <taxon>Paraneoptera</taxon>
        <taxon>Psocodea</taxon>
        <taxon>Troctomorpha</taxon>
        <taxon>Phthiraptera</taxon>
        <taxon>Amblycera</taxon>
        <taxon>Menoponidae</taxon>
        <taxon>Menopon</taxon>
    </lineage>
</organism>
<evidence type="ECO:0000313" key="11">
    <source>
        <dbReference type="EMBL" id="KAL0275863.1"/>
    </source>
</evidence>
<reference evidence="11" key="1">
    <citation type="journal article" date="2024" name="Gigascience">
        <title>Chromosome-level genome of the poultry shaft louse Menopon gallinae provides insight into the host-switching and adaptive evolution of parasitic lice.</title>
        <authorList>
            <person name="Xu Y."/>
            <person name="Ma L."/>
            <person name="Liu S."/>
            <person name="Liang Y."/>
            <person name="Liu Q."/>
            <person name="He Z."/>
            <person name="Tian L."/>
            <person name="Duan Y."/>
            <person name="Cai W."/>
            <person name="Li H."/>
            <person name="Song F."/>
        </authorList>
    </citation>
    <scope>NUCLEOTIDE SEQUENCE</scope>
    <source>
        <strain evidence="11">Cailab_2023a</strain>
    </source>
</reference>
<dbReference type="GO" id="GO:0000139">
    <property type="term" value="C:Golgi membrane"/>
    <property type="evidence" value="ECO:0007669"/>
    <property type="project" value="UniProtKB-SubCell"/>
</dbReference>
<protein>
    <recommendedName>
        <fullName evidence="3">Conserved oligomeric Golgi complex subunit 2</fullName>
    </recommendedName>
    <alternativeName>
        <fullName evidence="8">Component of oligomeric Golgi complex 2</fullName>
    </alternativeName>
</protein>
<dbReference type="Pfam" id="PF12022">
    <property type="entry name" value="COG2_C"/>
    <property type="match status" value="1"/>
</dbReference>
<dbReference type="Pfam" id="PF06148">
    <property type="entry name" value="COG2_N"/>
    <property type="match status" value="1"/>
</dbReference>
<dbReference type="InterPro" id="IPR024602">
    <property type="entry name" value="COG_su2_N"/>
</dbReference>
<dbReference type="EMBL" id="JARGDH010000002">
    <property type="protein sequence ID" value="KAL0275863.1"/>
    <property type="molecule type" value="Genomic_DNA"/>
</dbReference>
<evidence type="ECO:0000256" key="1">
    <source>
        <dbReference type="ARBA" id="ARBA00004395"/>
    </source>
</evidence>
<keyword evidence="4" id="KW-0813">Transport</keyword>
<dbReference type="PANTHER" id="PTHR12961">
    <property type="entry name" value="CONSERVED OLIGOMERIC GOLGI COMPLEX COMPONENT 2"/>
    <property type="match status" value="1"/>
</dbReference>
<feature type="domain" description="COG complex component COG2 C-terminal" evidence="10">
    <location>
        <begin position="367"/>
        <end position="658"/>
    </location>
</feature>
<keyword evidence="5" id="KW-0653">Protein transport</keyword>